<evidence type="ECO:0000313" key="2">
    <source>
        <dbReference type="Proteomes" id="UP000018877"/>
    </source>
</evidence>
<proteinExistence type="predicted"/>
<gene>
    <name evidence="1" type="ORF">BAVI_23413</name>
</gene>
<keyword evidence="2" id="KW-1185">Reference proteome</keyword>
<dbReference type="RefSeq" id="WP_024030842.1">
    <property type="nucleotide sequence ID" value="NZ_ALAN01000155.1"/>
</dbReference>
<evidence type="ECO:0000313" key="1">
    <source>
        <dbReference type="EMBL" id="ETI66269.1"/>
    </source>
</evidence>
<dbReference type="AlphaFoldDB" id="A0AB94IGN1"/>
<dbReference type="EMBL" id="ALAN01000155">
    <property type="protein sequence ID" value="ETI66269.1"/>
    <property type="molecule type" value="Genomic_DNA"/>
</dbReference>
<comment type="caution">
    <text evidence="1">The sequence shown here is derived from an EMBL/GenBank/DDBJ whole genome shotgun (WGS) entry which is preliminary data.</text>
</comment>
<name>A0AB94IGN1_9BACI</name>
<reference evidence="1 2" key="1">
    <citation type="journal article" date="2014" name="Environ. Microbiol.">
        <title>The nitrate-ammonifying and nosZ-carrying bacterium Bacillus vireti is a potent source and sink for nitric and nitrous oxide under high nitrate conditions.</title>
        <authorList>
            <person name="Mania D."/>
            <person name="Heylen K."/>
            <person name="van Spanning R.J."/>
            <person name="Frostegard A."/>
        </authorList>
    </citation>
    <scope>NUCLEOTIDE SEQUENCE [LARGE SCALE GENOMIC DNA]</scope>
    <source>
        <strain evidence="1 2">LMG 21834</strain>
    </source>
</reference>
<sequence>MFFFNKEEVYIGYSMEEFSKVRGILKSKGIKYTYKVIDHSTQWRGNGTTRGNFGSIGMNKNYEKHYVVSVKKKEAENAKYFIHSILHS</sequence>
<dbReference type="Proteomes" id="UP000018877">
    <property type="component" value="Unassembled WGS sequence"/>
</dbReference>
<organism evidence="1 2">
    <name type="scientific">Neobacillus vireti LMG 21834</name>
    <dbReference type="NCBI Taxonomy" id="1131730"/>
    <lineage>
        <taxon>Bacteria</taxon>
        <taxon>Bacillati</taxon>
        <taxon>Bacillota</taxon>
        <taxon>Bacilli</taxon>
        <taxon>Bacillales</taxon>
        <taxon>Bacillaceae</taxon>
        <taxon>Neobacillus</taxon>
    </lineage>
</organism>
<protein>
    <submittedName>
        <fullName evidence="1">Uncharacterized protein</fullName>
    </submittedName>
</protein>
<accession>A0AB94IGN1</accession>